<evidence type="ECO:0000313" key="2">
    <source>
        <dbReference type="Proteomes" id="UP000624279"/>
    </source>
</evidence>
<dbReference type="Proteomes" id="UP000624279">
    <property type="component" value="Unassembled WGS sequence"/>
</dbReference>
<accession>A0ABR6YHW3</accession>
<keyword evidence="2" id="KW-1185">Reference proteome</keyword>
<dbReference type="EMBL" id="JACOGA010000030">
    <property type="protein sequence ID" value="MBC3876034.1"/>
    <property type="molecule type" value="Genomic_DNA"/>
</dbReference>
<organism evidence="1 2">
    <name type="scientific">Undibacterium flavidum</name>
    <dbReference type="NCBI Taxonomy" id="2762297"/>
    <lineage>
        <taxon>Bacteria</taxon>
        <taxon>Pseudomonadati</taxon>
        <taxon>Pseudomonadota</taxon>
        <taxon>Betaproteobacteria</taxon>
        <taxon>Burkholderiales</taxon>
        <taxon>Oxalobacteraceae</taxon>
        <taxon>Undibacterium</taxon>
    </lineage>
</organism>
<gene>
    <name evidence="1" type="ORF">H8K55_20765</name>
</gene>
<sequence>MQYKFVELELSNRGFLESLLGNAPIRIDGAPLLYISASEKEKLWSVSPWELQEKGYTLRATLETQTLLFGGFGVASVVHIVPVNESPQIRK</sequence>
<dbReference type="RefSeq" id="WP_186944104.1">
    <property type="nucleotide sequence ID" value="NZ_JACOGA010000030.1"/>
</dbReference>
<comment type="caution">
    <text evidence="1">The sequence shown here is derived from an EMBL/GenBank/DDBJ whole genome shotgun (WGS) entry which is preliminary data.</text>
</comment>
<protein>
    <submittedName>
        <fullName evidence="1">Uncharacterized protein</fullName>
    </submittedName>
</protein>
<evidence type="ECO:0000313" key="1">
    <source>
        <dbReference type="EMBL" id="MBC3876034.1"/>
    </source>
</evidence>
<name>A0ABR6YHW3_9BURK</name>
<reference evidence="1 2" key="1">
    <citation type="submission" date="2020-08" db="EMBL/GenBank/DDBJ databases">
        <title>Novel species isolated from subtropical streams in China.</title>
        <authorList>
            <person name="Lu H."/>
        </authorList>
    </citation>
    <scope>NUCLEOTIDE SEQUENCE [LARGE SCALE GENOMIC DNA]</scope>
    <source>
        <strain evidence="1 2">LX15W</strain>
    </source>
</reference>
<proteinExistence type="predicted"/>